<dbReference type="InterPro" id="IPR012677">
    <property type="entry name" value="Nucleotide-bd_a/b_plait_sf"/>
</dbReference>
<organism evidence="2">
    <name type="scientific">Rhizophora mucronata</name>
    <name type="common">Asiatic mangrove</name>
    <dbReference type="NCBI Taxonomy" id="61149"/>
    <lineage>
        <taxon>Eukaryota</taxon>
        <taxon>Viridiplantae</taxon>
        <taxon>Streptophyta</taxon>
        <taxon>Embryophyta</taxon>
        <taxon>Tracheophyta</taxon>
        <taxon>Spermatophyta</taxon>
        <taxon>Magnoliopsida</taxon>
        <taxon>eudicotyledons</taxon>
        <taxon>Gunneridae</taxon>
        <taxon>Pentapetalae</taxon>
        <taxon>rosids</taxon>
        <taxon>fabids</taxon>
        <taxon>Malpighiales</taxon>
        <taxon>Rhizophoraceae</taxon>
        <taxon>Rhizophora</taxon>
    </lineage>
</organism>
<dbReference type="PANTHER" id="PTHR21678:SF0">
    <property type="entry name" value="C3H1-TYPE DOMAIN-CONTAINING PROTEIN"/>
    <property type="match status" value="1"/>
</dbReference>
<dbReference type="InterPro" id="IPR039884">
    <property type="entry name" value="R3HC1/R3HCL"/>
</dbReference>
<evidence type="ECO:0008006" key="3">
    <source>
        <dbReference type="Google" id="ProtNLM"/>
    </source>
</evidence>
<feature type="compositionally biased region" description="Low complexity" evidence="1">
    <location>
        <begin position="170"/>
        <end position="180"/>
    </location>
</feature>
<name>A0A2P2L169_RHIMU</name>
<evidence type="ECO:0000313" key="2">
    <source>
        <dbReference type="EMBL" id="MBX11706.1"/>
    </source>
</evidence>
<dbReference type="PANTHER" id="PTHR21678">
    <property type="entry name" value="GROWTH INHIBITION AND DIFFERENTIATION RELATED PROTEIN 88"/>
    <property type="match status" value="1"/>
</dbReference>
<protein>
    <recommendedName>
        <fullName evidence="3">Coiled-coil domain-containing protein R3HCC1L</fullName>
    </recommendedName>
</protein>
<dbReference type="EMBL" id="GGEC01031222">
    <property type="protein sequence ID" value="MBX11706.1"/>
    <property type="molecule type" value="Transcribed_RNA"/>
</dbReference>
<feature type="region of interest" description="Disordered" evidence="1">
    <location>
        <begin position="1"/>
        <end position="22"/>
    </location>
</feature>
<feature type="compositionally biased region" description="Low complexity" evidence="1">
    <location>
        <begin position="7"/>
        <end position="17"/>
    </location>
</feature>
<dbReference type="AlphaFoldDB" id="A0A2P2L169"/>
<feature type="region of interest" description="Disordered" evidence="1">
    <location>
        <begin position="169"/>
        <end position="198"/>
    </location>
</feature>
<dbReference type="Gene3D" id="3.30.70.330">
    <property type="match status" value="1"/>
</dbReference>
<reference evidence="2" key="1">
    <citation type="submission" date="2018-02" db="EMBL/GenBank/DDBJ databases">
        <title>Rhizophora mucronata_Transcriptome.</title>
        <authorList>
            <person name="Meera S.P."/>
            <person name="Sreeshan A."/>
            <person name="Augustine A."/>
        </authorList>
    </citation>
    <scope>NUCLEOTIDE SEQUENCE</scope>
    <source>
        <tissue evidence="2">Leaf</tissue>
    </source>
</reference>
<accession>A0A2P2L169</accession>
<proteinExistence type="predicted"/>
<evidence type="ECO:0000256" key="1">
    <source>
        <dbReference type="SAM" id="MobiDB-lite"/>
    </source>
</evidence>
<sequence>MAELESEQQQQNQNWSEQVEDLVTAGDTDGAISLLEALVSKIDFETNPNAFPPEAVDHLRLASALTELANLYASKDFSLKSDQLLSRASLLKQHALPSGYTSPETEDVKEDFQEIKVTKSSNDFPRGDAVAVGTSADGCLEQSLKPLGDASPHEGSLEDDWEAIADRTPSELLSPESLPSVSKISSEDTKVQTSQRRGRGTFSYQKSELYSDHISDSPFVDKFEDEDWDQCKQQIAGARDSKYGTHHVLVLADFSPTTRTIDLERLFEGFKDCGVAIRWVNDTTALAVFQAPSIALEAQNHVQCPFPVRILEEDDILMSSLSTKDLEPPRQRPQTSARTAQRLIAQGMGLKLPATTFGSRELKSQEEARKNRIVTRQKLRDDAWGDDDGK</sequence>